<evidence type="ECO:0000256" key="1">
    <source>
        <dbReference type="ARBA" id="ARBA00004613"/>
    </source>
</evidence>
<dbReference type="InterPro" id="IPR043595">
    <property type="entry name" value="FaeB/C/D"/>
</dbReference>
<feature type="domain" description="BD-FAE-like" evidence="11">
    <location>
        <begin position="57"/>
        <end position="152"/>
    </location>
</feature>
<dbReference type="SUPFAM" id="SSF53474">
    <property type="entry name" value="alpha/beta-Hydrolases"/>
    <property type="match status" value="1"/>
</dbReference>
<comment type="function">
    <text evidence="9">Involved in degradation of plant cell walls. Hydrolyzes the feruloyl-arabinose ester bond in arabinoxylans, and the feruloyl-galactose ester bond in pectin. Active against paranitrophenyl-acetate, methyl ferulate and wheat arabinoxylan.</text>
</comment>
<keyword evidence="3" id="KW-0964">Secreted</keyword>
<dbReference type="Proteomes" id="UP000436694">
    <property type="component" value="Unassembled WGS sequence"/>
</dbReference>
<dbReference type="EMBL" id="WIXK01000003">
    <property type="protein sequence ID" value="MQY42464.1"/>
    <property type="molecule type" value="Genomic_DNA"/>
</dbReference>
<evidence type="ECO:0000313" key="12">
    <source>
        <dbReference type="EMBL" id="MQY42464.1"/>
    </source>
</evidence>
<dbReference type="GO" id="GO:0045493">
    <property type="term" value="P:xylan catabolic process"/>
    <property type="evidence" value="ECO:0007669"/>
    <property type="project" value="UniProtKB-KW"/>
</dbReference>
<evidence type="ECO:0000256" key="3">
    <source>
        <dbReference type="ARBA" id="ARBA00022525"/>
    </source>
</evidence>
<keyword evidence="8" id="KW-0624">Polysaccharide degradation</keyword>
<evidence type="ECO:0000256" key="5">
    <source>
        <dbReference type="ARBA" id="ARBA00022729"/>
    </source>
</evidence>
<dbReference type="GO" id="GO:0005576">
    <property type="term" value="C:extracellular region"/>
    <property type="evidence" value="ECO:0007669"/>
    <property type="project" value="UniProtKB-SubCell"/>
</dbReference>
<gene>
    <name evidence="12" type="ORF">GG681_07400</name>
</gene>
<evidence type="ECO:0000256" key="6">
    <source>
        <dbReference type="ARBA" id="ARBA00022801"/>
    </source>
</evidence>
<feature type="signal peptide" evidence="10">
    <location>
        <begin position="1"/>
        <end position="19"/>
    </location>
</feature>
<name>A0A844AVP4_9RHOB</name>
<sequence>MKHLIASLLLMTAASAAPAMGPWQQTPHKTPQNAAHSSCHLGQPCALGARSYHVMEPEGWDGRTPLPVLVHFHGWGRNGVHAQKSDRIGASTQRRGVLLVTPNGRRNTWDFWGGDLEDVNFTNQVLQDVAARYPVDADHIYVSGYSYGAAMAWRYVCESGNHVAALLAIAGAIPPDENCAEAPREARHVHGTNDTVMRAPYSPFGAGEAMALWRAKLNCGAGADGGRWQVRSFLTFSREGWDCAQGAVVLDRHPGGHFVPHGWIGRQLDELLGLTPSYP</sequence>
<dbReference type="Pfam" id="PF20434">
    <property type="entry name" value="BD-FAE"/>
    <property type="match status" value="1"/>
</dbReference>
<dbReference type="PANTHER" id="PTHR38050:SF1">
    <property type="entry name" value="FERULOYL ESTERASE C"/>
    <property type="match status" value="1"/>
</dbReference>
<comment type="similarity">
    <text evidence="2">Belongs to the faeC family.</text>
</comment>
<dbReference type="GO" id="GO:0030600">
    <property type="term" value="F:feruloyl esterase activity"/>
    <property type="evidence" value="ECO:0007669"/>
    <property type="project" value="InterPro"/>
</dbReference>
<organism evidence="12 13">
    <name type="scientific">Tritonibacter aquimaris</name>
    <dbReference type="NCBI Taxonomy" id="2663379"/>
    <lineage>
        <taxon>Bacteria</taxon>
        <taxon>Pseudomonadati</taxon>
        <taxon>Pseudomonadota</taxon>
        <taxon>Alphaproteobacteria</taxon>
        <taxon>Rhodobacterales</taxon>
        <taxon>Paracoccaceae</taxon>
        <taxon>Tritonibacter</taxon>
    </lineage>
</organism>
<dbReference type="AlphaFoldDB" id="A0A844AVP4"/>
<accession>A0A844AVP4</accession>
<protein>
    <submittedName>
        <fullName evidence="12">Polyhydroxybutyrate depolymerase</fullName>
    </submittedName>
</protein>
<keyword evidence="13" id="KW-1185">Reference proteome</keyword>
<dbReference type="PANTHER" id="PTHR38050">
    <property type="match status" value="1"/>
</dbReference>
<evidence type="ECO:0000313" key="13">
    <source>
        <dbReference type="Proteomes" id="UP000436694"/>
    </source>
</evidence>
<comment type="caution">
    <text evidence="12">The sequence shown here is derived from an EMBL/GenBank/DDBJ whole genome shotgun (WGS) entry which is preliminary data.</text>
</comment>
<evidence type="ECO:0000256" key="9">
    <source>
        <dbReference type="ARBA" id="ARBA00025250"/>
    </source>
</evidence>
<feature type="chain" id="PRO_5032703345" evidence="10">
    <location>
        <begin position="20"/>
        <end position="279"/>
    </location>
</feature>
<dbReference type="InterPro" id="IPR049492">
    <property type="entry name" value="BD-FAE-like_dom"/>
</dbReference>
<keyword evidence="6" id="KW-0378">Hydrolase</keyword>
<dbReference type="Gene3D" id="3.40.50.1820">
    <property type="entry name" value="alpha/beta hydrolase"/>
    <property type="match status" value="1"/>
</dbReference>
<evidence type="ECO:0000256" key="7">
    <source>
        <dbReference type="ARBA" id="ARBA00023277"/>
    </source>
</evidence>
<evidence type="ECO:0000256" key="4">
    <source>
        <dbReference type="ARBA" id="ARBA00022651"/>
    </source>
</evidence>
<keyword evidence="7" id="KW-0119">Carbohydrate metabolism</keyword>
<dbReference type="InterPro" id="IPR029058">
    <property type="entry name" value="AB_hydrolase_fold"/>
</dbReference>
<keyword evidence="4" id="KW-0858">Xylan degradation</keyword>
<evidence type="ECO:0000256" key="8">
    <source>
        <dbReference type="ARBA" id="ARBA00023326"/>
    </source>
</evidence>
<proteinExistence type="inferred from homology"/>
<evidence type="ECO:0000259" key="11">
    <source>
        <dbReference type="Pfam" id="PF20434"/>
    </source>
</evidence>
<comment type="subcellular location">
    <subcellularLocation>
        <location evidence="1">Secreted</location>
    </subcellularLocation>
</comment>
<dbReference type="RefSeq" id="WP_153546641.1">
    <property type="nucleotide sequence ID" value="NZ_WIXK01000003.1"/>
</dbReference>
<reference evidence="12 13" key="1">
    <citation type="submission" date="2019-10" db="EMBL/GenBank/DDBJ databases">
        <title>Epibacterium sp. nov., isolated from seawater.</title>
        <authorList>
            <person name="Zhang X."/>
            <person name="Li N."/>
        </authorList>
    </citation>
    <scope>NUCLEOTIDE SEQUENCE [LARGE SCALE GENOMIC DNA]</scope>
    <source>
        <strain evidence="12 13">SM1969</strain>
    </source>
</reference>
<evidence type="ECO:0000256" key="10">
    <source>
        <dbReference type="SAM" id="SignalP"/>
    </source>
</evidence>
<keyword evidence="5 10" id="KW-0732">Signal</keyword>
<evidence type="ECO:0000256" key="2">
    <source>
        <dbReference type="ARBA" id="ARBA00010278"/>
    </source>
</evidence>